<dbReference type="CDD" id="cd08502">
    <property type="entry name" value="PBP2_NikA_DppA_OppA_like_16"/>
    <property type="match status" value="1"/>
</dbReference>
<organism evidence="6 7">
    <name type="scientific">Reyranella soli</name>
    <dbReference type="NCBI Taxonomy" id="1230389"/>
    <lineage>
        <taxon>Bacteria</taxon>
        <taxon>Pseudomonadati</taxon>
        <taxon>Pseudomonadota</taxon>
        <taxon>Alphaproteobacteria</taxon>
        <taxon>Hyphomicrobiales</taxon>
        <taxon>Reyranellaceae</taxon>
        <taxon>Reyranella</taxon>
    </lineage>
</organism>
<reference evidence="6 7" key="1">
    <citation type="submission" date="2019-07" db="EMBL/GenBank/DDBJ databases">
        <title>Whole genome shotgun sequence of Reyranella soli NBRC 108950.</title>
        <authorList>
            <person name="Hosoyama A."/>
            <person name="Uohara A."/>
            <person name="Ohji S."/>
            <person name="Ichikawa N."/>
        </authorList>
    </citation>
    <scope>NUCLEOTIDE SEQUENCE [LARGE SCALE GENOMIC DNA]</scope>
    <source>
        <strain evidence="6 7">NBRC 108950</strain>
    </source>
</reference>
<feature type="domain" description="Solute-binding protein family 5" evidence="5">
    <location>
        <begin position="73"/>
        <end position="432"/>
    </location>
</feature>
<comment type="subcellular location">
    <subcellularLocation>
        <location evidence="1">Periplasm</location>
    </subcellularLocation>
</comment>
<gene>
    <name evidence="6" type="ORF">RSO01_61570</name>
</gene>
<name>A0A512NJ63_9HYPH</name>
<dbReference type="GO" id="GO:1904680">
    <property type="term" value="F:peptide transmembrane transporter activity"/>
    <property type="evidence" value="ECO:0007669"/>
    <property type="project" value="TreeGrafter"/>
</dbReference>
<evidence type="ECO:0000256" key="4">
    <source>
        <dbReference type="SAM" id="SignalP"/>
    </source>
</evidence>
<dbReference type="InterPro" id="IPR039424">
    <property type="entry name" value="SBP_5"/>
</dbReference>
<dbReference type="AlphaFoldDB" id="A0A512NJ63"/>
<dbReference type="RefSeq" id="WP_147154367.1">
    <property type="nucleotide sequence ID" value="NZ_BKAJ01000115.1"/>
</dbReference>
<dbReference type="Proteomes" id="UP000321058">
    <property type="component" value="Unassembled WGS sequence"/>
</dbReference>
<dbReference type="Gene3D" id="3.40.190.10">
    <property type="entry name" value="Periplasmic binding protein-like II"/>
    <property type="match status" value="1"/>
</dbReference>
<dbReference type="GO" id="GO:0030288">
    <property type="term" value="C:outer membrane-bounded periplasmic space"/>
    <property type="evidence" value="ECO:0007669"/>
    <property type="project" value="UniProtKB-ARBA"/>
</dbReference>
<dbReference type="OrthoDB" id="7232729at2"/>
<dbReference type="InterPro" id="IPR030678">
    <property type="entry name" value="Peptide/Ni-bd"/>
</dbReference>
<dbReference type="EMBL" id="BKAJ01000115">
    <property type="protein sequence ID" value="GEP58991.1"/>
    <property type="molecule type" value="Genomic_DNA"/>
</dbReference>
<proteinExistence type="inferred from homology"/>
<dbReference type="GO" id="GO:0015833">
    <property type="term" value="P:peptide transport"/>
    <property type="evidence" value="ECO:0007669"/>
    <property type="project" value="TreeGrafter"/>
</dbReference>
<evidence type="ECO:0000256" key="2">
    <source>
        <dbReference type="ARBA" id="ARBA00005695"/>
    </source>
</evidence>
<protein>
    <submittedName>
        <fullName evidence="6">ABC transporter substrate-binding protein</fullName>
    </submittedName>
</protein>
<dbReference type="PIRSF" id="PIRSF002741">
    <property type="entry name" value="MppA"/>
    <property type="match status" value="1"/>
</dbReference>
<dbReference type="SUPFAM" id="SSF53850">
    <property type="entry name" value="Periplasmic binding protein-like II"/>
    <property type="match status" value="1"/>
</dbReference>
<dbReference type="PANTHER" id="PTHR30290">
    <property type="entry name" value="PERIPLASMIC BINDING COMPONENT OF ABC TRANSPORTER"/>
    <property type="match status" value="1"/>
</dbReference>
<dbReference type="Pfam" id="PF00496">
    <property type="entry name" value="SBP_bac_5"/>
    <property type="match status" value="1"/>
</dbReference>
<feature type="signal peptide" evidence="4">
    <location>
        <begin position="1"/>
        <end position="30"/>
    </location>
</feature>
<comment type="caution">
    <text evidence="6">The sequence shown here is derived from an EMBL/GenBank/DDBJ whole genome shotgun (WGS) entry which is preliminary data.</text>
</comment>
<evidence type="ECO:0000313" key="7">
    <source>
        <dbReference type="Proteomes" id="UP000321058"/>
    </source>
</evidence>
<feature type="chain" id="PRO_5022127801" evidence="4">
    <location>
        <begin position="31"/>
        <end position="528"/>
    </location>
</feature>
<evidence type="ECO:0000259" key="5">
    <source>
        <dbReference type="Pfam" id="PF00496"/>
    </source>
</evidence>
<keyword evidence="3 4" id="KW-0732">Signal</keyword>
<sequence>MRIRHNGIVKWVAHAALAAGIALMPGMASAQTLKVVMHSDVKIIDPYWTTAYIVRNYGYMVYDTLLAVDDKLQVKPQMLEGWKVSDDKLTYTFTLRDGLLFHDGKPVTAEDCVASLNRWAPKDAMGQKLMSFAKELKAVDDKTFVLVLKEPYGLVLETLGKPSSLVPFIMPKRVAETPGNVQISDTTGSGPFVFRKDLWRPGERTIYDKFKDYKPRPEPASGLSGGKVVHVDRVEWINITDPQTTINALLSGEIDMIDQPVIELLSLLEGDKNVHVVDLNPLGAQIDFRFNTLHKPFDNPKIRQAVFYALNQKDFLVAGYTNPKFFKECKALFICGTPLATDKGFEDKLTSNFAKSKEILKAEGYDGTPIVLLYATDTNTGRLTPILKALLERGGFTVDMQAMDWNTVVARRTRKEPPAQGGWHGFLTTWVSADLLDPVMSAFLGANCEKAAIGWPCDAKLEELRDAFARTTDPEKRKELATAVQVRMSEYPTHVQLGQFNVPSAIRSTVRDHLEAPAPVFWNMKKKQ</sequence>
<dbReference type="Gene3D" id="3.10.105.10">
    <property type="entry name" value="Dipeptide-binding Protein, Domain 3"/>
    <property type="match status" value="1"/>
</dbReference>
<dbReference type="GO" id="GO:0043190">
    <property type="term" value="C:ATP-binding cassette (ABC) transporter complex"/>
    <property type="evidence" value="ECO:0007669"/>
    <property type="project" value="InterPro"/>
</dbReference>
<accession>A0A512NJ63</accession>
<keyword evidence="7" id="KW-1185">Reference proteome</keyword>
<dbReference type="PANTHER" id="PTHR30290:SF38">
    <property type="entry name" value="D,D-DIPEPTIDE-BINDING PERIPLASMIC PROTEIN DDPA-RELATED"/>
    <property type="match status" value="1"/>
</dbReference>
<comment type="similarity">
    <text evidence="2">Belongs to the bacterial solute-binding protein 5 family.</text>
</comment>
<dbReference type="InterPro" id="IPR000914">
    <property type="entry name" value="SBP_5_dom"/>
</dbReference>
<evidence type="ECO:0000313" key="6">
    <source>
        <dbReference type="EMBL" id="GEP58991.1"/>
    </source>
</evidence>
<evidence type="ECO:0000256" key="3">
    <source>
        <dbReference type="ARBA" id="ARBA00022729"/>
    </source>
</evidence>
<evidence type="ECO:0000256" key="1">
    <source>
        <dbReference type="ARBA" id="ARBA00004418"/>
    </source>
</evidence>